<reference evidence="2" key="1">
    <citation type="submission" date="2021-02" db="EMBL/GenBank/DDBJ databases">
        <title>Comparative genomics reveals that relaxation of natural selection precedes convergent phenotypic evolution of cavefish.</title>
        <authorList>
            <person name="Peng Z."/>
        </authorList>
    </citation>
    <scope>NUCLEOTIDE SEQUENCE</scope>
    <source>
        <tissue evidence="2">Muscle</tissue>
    </source>
</reference>
<organism evidence="2 3">
    <name type="scientific">Triplophysa rosa</name>
    <name type="common">Cave loach</name>
    <dbReference type="NCBI Taxonomy" id="992332"/>
    <lineage>
        <taxon>Eukaryota</taxon>
        <taxon>Metazoa</taxon>
        <taxon>Chordata</taxon>
        <taxon>Craniata</taxon>
        <taxon>Vertebrata</taxon>
        <taxon>Euteleostomi</taxon>
        <taxon>Actinopterygii</taxon>
        <taxon>Neopterygii</taxon>
        <taxon>Teleostei</taxon>
        <taxon>Ostariophysi</taxon>
        <taxon>Cypriniformes</taxon>
        <taxon>Nemacheilidae</taxon>
        <taxon>Triplophysa</taxon>
    </lineage>
</organism>
<dbReference type="AlphaFoldDB" id="A0A9W7T2E9"/>
<comment type="caution">
    <text evidence="2">The sequence shown here is derived from an EMBL/GenBank/DDBJ whole genome shotgun (WGS) entry which is preliminary data.</text>
</comment>
<dbReference type="Proteomes" id="UP001059041">
    <property type="component" value="Unassembled WGS sequence"/>
</dbReference>
<sequence>MFFRMYDHQRVPSTVSPLSYGSNGKQLCSTSSSLSSHRCSRKHLSSRSSRPHSSSRAKLKMEDLQTIKRELTVIKMQIDGLLDSLDRMDRQRQESTASPLSQNDSLGGSLSHPSASSPEVSPRSLSPHCRIHRDSLELGEASDEDTVHTM</sequence>
<feature type="compositionally biased region" description="Basic residues" evidence="1">
    <location>
        <begin position="38"/>
        <end position="58"/>
    </location>
</feature>
<name>A0A9W7T2E9_TRIRA</name>
<feature type="compositionally biased region" description="Polar residues" evidence="1">
    <location>
        <begin position="94"/>
        <end position="119"/>
    </location>
</feature>
<gene>
    <name evidence="2" type="ORF">IRJ41_003336</name>
</gene>
<evidence type="ECO:0000256" key="1">
    <source>
        <dbReference type="SAM" id="MobiDB-lite"/>
    </source>
</evidence>
<keyword evidence="3" id="KW-1185">Reference proteome</keyword>
<feature type="region of interest" description="Disordered" evidence="1">
    <location>
        <begin position="30"/>
        <end position="61"/>
    </location>
</feature>
<accession>A0A9W7T2E9</accession>
<feature type="region of interest" description="Disordered" evidence="1">
    <location>
        <begin position="85"/>
        <end position="150"/>
    </location>
</feature>
<proteinExistence type="predicted"/>
<dbReference type="EMBL" id="JAFHDT010000224">
    <property type="protein sequence ID" value="KAI7790165.1"/>
    <property type="molecule type" value="Genomic_DNA"/>
</dbReference>
<evidence type="ECO:0000313" key="2">
    <source>
        <dbReference type="EMBL" id="KAI7790165.1"/>
    </source>
</evidence>
<protein>
    <submittedName>
        <fullName evidence="2">Uncharacterized protein</fullName>
    </submittedName>
</protein>
<evidence type="ECO:0000313" key="3">
    <source>
        <dbReference type="Proteomes" id="UP001059041"/>
    </source>
</evidence>